<dbReference type="Gene3D" id="3.40.50.300">
    <property type="entry name" value="P-loop containing nucleotide triphosphate hydrolases"/>
    <property type="match status" value="2"/>
</dbReference>
<dbReference type="AlphaFoldDB" id="A0AAW0NWM8"/>
<evidence type="ECO:0000313" key="5">
    <source>
        <dbReference type="EMBL" id="KAK7910154.1"/>
    </source>
</evidence>
<dbReference type="InterPro" id="IPR045058">
    <property type="entry name" value="GIMA/IAN/Toc"/>
</dbReference>
<dbReference type="PANTHER" id="PTHR10903:SF62">
    <property type="entry name" value="GTPASE IMAP FAMILY MEMBER 4-LIKE-RELATED"/>
    <property type="match status" value="1"/>
</dbReference>
<comment type="similarity">
    <text evidence="1">Belongs to the TRAFAC class TrmE-Era-EngA-EngB-Septin-like GTPase superfamily. AIG1/Toc34/Toc159-like paraseptin GTPase family. IAN subfamily.</text>
</comment>
<comment type="caution">
    <text evidence="5">The sequence shown here is derived from an EMBL/GenBank/DDBJ whole genome shotgun (WGS) entry which is preliminary data.</text>
</comment>
<keyword evidence="6" id="KW-1185">Reference proteome</keyword>
<dbReference type="EMBL" id="JBBPFD010000010">
    <property type="protein sequence ID" value="KAK7910154.1"/>
    <property type="molecule type" value="Genomic_DNA"/>
</dbReference>
<reference evidence="6" key="1">
    <citation type="submission" date="2024-04" db="EMBL/GenBank/DDBJ databases">
        <title>Salinicola lusitanus LLJ914,a marine bacterium isolated from the Okinawa Trough.</title>
        <authorList>
            <person name="Li J."/>
        </authorList>
    </citation>
    <scope>NUCLEOTIDE SEQUENCE [LARGE SCALE GENOMIC DNA]</scope>
</reference>
<dbReference type="InterPro" id="IPR027417">
    <property type="entry name" value="P-loop_NTPase"/>
</dbReference>
<keyword evidence="2" id="KW-0547">Nucleotide-binding</keyword>
<evidence type="ECO:0000256" key="3">
    <source>
        <dbReference type="ARBA" id="ARBA00023134"/>
    </source>
</evidence>
<organism evidence="5 6">
    <name type="scientific">Mugilogobius chulae</name>
    <name type="common">yellowstripe goby</name>
    <dbReference type="NCBI Taxonomy" id="88201"/>
    <lineage>
        <taxon>Eukaryota</taxon>
        <taxon>Metazoa</taxon>
        <taxon>Chordata</taxon>
        <taxon>Craniata</taxon>
        <taxon>Vertebrata</taxon>
        <taxon>Euteleostomi</taxon>
        <taxon>Actinopterygii</taxon>
        <taxon>Neopterygii</taxon>
        <taxon>Teleostei</taxon>
        <taxon>Neoteleostei</taxon>
        <taxon>Acanthomorphata</taxon>
        <taxon>Gobiaria</taxon>
        <taxon>Gobiiformes</taxon>
        <taxon>Gobioidei</taxon>
        <taxon>Gobiidae</taxon>
        <taxon>Gobionellinae</taxon>
        <taxon>Mugilogobius</taxon>
    </lineage>
</organism>
<dbReference type="PANTHER" id="PTHR10903">
    <property type="entry name" value="GTPASE, IMAP FAMILY MEMBER-RELATED"/>
    <property type="match status" value="1"/>
</dbReference>
<dbReference type="Proteomes" id="UP001460270">
    <property type="component" value="Unassembled WGS sequence"/>
</dbReference>
<keyword evidence="3" id="KW-0342">GTP-binding</keyword>
<name>A0AAW0NWM8_9GOBI</name>
<dbReference type="PROSITE" id="PS51720">
    <property type="entry name" value="G_AIG1"/>
    <property type="match status" value="2"/>
</dbReference>
<dbReference type="SUPFAM" id="SSF52540">
    <property type="entry name" value="P-loop containing nucleoside triphosphate hydrolases"/>
    <property type="match status" value="2"/>
</dbReference>
<dbReference type="GO" id="GO:0005525">
    <property type="term" value="F:GTP binding"/>
    <property type="evidence" value="ECO:0007669"/>
    <property type="project" value="UniProtKB-KW"/>
</dbReference>
<accession>A0AAW0NWM8</accession>
<feature type="domain" description="AIG1-type G" evidence="4">
    <location>
        <begin position="263"/>
        <end position="470"/>
    </location>
</feature>
<dbReference type="Pfam" id="PF04548">
    <property type="entry name" value="AIG1"/>
    <property type="match status" value="2"/>
</dbReference>
<feature type="domain" description="AIG1-type G" evidence="4">
    <location>
        <begin position="4"/>
        <end position="213"/>
    </location>
</feature>
<dbReference type="InterPro" id="IPR006703">
    <property type="entry name" value="G_AIG1"/>
</dbReference>
<evidence type="ECO:0000256" key="1">
    <source>
        <dbReference type="ARBA" id="ARBA00008535"/>
    </source>
</evidence>
<evidence type="ECO:0000259" key="4">
    <source>
        <dbReference type="PROSITE" id="PS51720"/>
    </source>
</evidence>
<gene>
    <name evidence="5" type="ORF">WMY93_014838</name>
</gene>
<protein>
    <recommendedName>
        <fullName evidence="4">AIG1-type G domain-containing protein</fullName>
    </recommendedName>
</protein>
<evidence type="ECO:0000256" key="2">
    <source>
        <dbReference type="ARBA" id="ARBA00022741"/>
    </source>
</evidence>
<evidence type="ECO:0000313" key="6">
    <source>
        <dbReference type="Proteomes" id="UP001460270"/>
    </source>
</evidence>
<dbReference type="FunFam" id="3.40.50.300:FF:000366">
    <property type="entry name" value="GTPase, IMAP family member 2"/>
    <property type="match status" value="2"/>
</dbReference>
<sequence length="484" mass="55012">MNEEEPLRIVLLGKTGAGKSSLANTIYGEKGKFKESASANSATKQVCAKDKIINGRLIRLIDTPGVFDTDLNNTDLSEDILQSIEECAPGPHAFLLLLRVDRYTVQEQEVVENILKHFSEEALKYTTVVFTHGDDLEEGLKIEDWVYENPALWSVVQKCGGHCHVFDNKHWNNSQDSYRNNQVQVTELLKTIENTVRKNNGEYYTNRFLEFVINNMRRIRLSLRYRTRVLLGALLGLERHAKALFENQSSSEETSMTQHIQEQEALRIVLLGKTGVGKSSLANTIFGERGRFMVTSSSLSSKTSHSVTSTVYGRNIQLVDTPGFFDTYSTRGDLNSELLNCLTECAPGPHTFLLVLRVERFTQHELAVVDEILKHFSEEALKYTTVVFTHGDDLDHGLTIEDWVNDIEALRSLVQKCGGRCHVFDNRYWINSEDPYRNNQVQVMKLLKTIEDTVKKNGGYYTVNAPQKIYSPFQSFFRSIFGSQ</sequence>
<proteinExistence type="inferred from homology"/>